<comment type="caution">
    <text evidence="2">The sequence shown here is derived from an EMBL/GenBank/DDBJ whole genome shotgun (WGS) entry which is preliminary data.</text>
</comment>
<dbReference type="AlphaFoldDB" id="A0A699IM07"/>
<proteinExistence type="predicted"/>
<dbReference type="PANTHER" id="PTHR31286:SF99">
    <property type="entry name" value="DUF4283 DOMAIN-CONTAINING PROTEIN"/>
    <property type="match status" value="1"/>
</dbReference>
<dbReference type="InterPro" id="IPR040256">
    <property type="entry name" value="At4g02000-like"/>
</dbReference>
<name>A0A699IM07_TANCI</name>
<reference evidence="2" key="1">
    <citation type="journal article" date="2019" name="Sci. Rep.">
        <title>Draft genome of Tanacetum cinerariifolium, the natural source of mosquito coil.</title>
        <authorList>
            <person name="Yamashiro T."/>
            <person name="Shiraishi A."/>
            <person name="Satake H."/>
            <person name="Nakayama K."/>
        </authorList>
    </citation>
    <scope>NUCLEOTIDE SEQUENCE</scope>
</reference>
<dbReference type="PANTHER" id="PTHR31286">
    <property type="entry name" value="GLYCINE-RICH CELL WALL STRUCTURAL PROTEIN 1.8-LIKE"/>
    <property type="match status" value="1"/>
</dbReference>
<gene>
    <name evidence="2" type="ORF">Tci_547044</name>
</gene>
<feature type="non-terminal residue" evidence="2">
    <location>
        <position position="1"/>
    </location>
</feature>
<evidence type="ECO:0000256" key="1">
    <source>
        <dbReference type="SAM" id="MobiDB-lite"/>
    </source>
</evidence>
<feature type="compositionally biased region" description="Basic and acidic residues" evidence="1">
    <location>
        <begin position="313"/>
        <end position="323"/>
    </location>
</feature>
<accession>A0A699IM07</accession>
<protein>
    <submittedName>
        <fullName evidence="2">Uncharacterized protein</fullName>
    </submittedName>
</protein>
<sequence>KEGTIIIGKRRIRIQEFQSSLGDTTNVEKSGLGSYPPLPMLGTTVVDLMMEKDKLSSLEDTTVPESFPPLSTPVTTVGNAAGNAPGKSLYANITCKPSRKKVNVRTLFTPEAYRFFLEKNVAYPVIANYKWHPDENLLKEDVSTLPVWVKLHGVPVMAFSEDGLSAISTKLDNIVVAMPKITREGHYTCNFCVEYEWKPSRCSSCKVFGHIHEECPKNTGAGEKKTVKKPSQTSRVWYQWRTTNLVNNKATSSGSSFMNIDNDEEFASNTPIVPAGIVESDSEVEVVFNETDNLRISTSSKDGIKKVMNKSGGTKEREKERERRTKRSKRSGTMDCTHLLTRIHKFCISDSK</sequence>
<dbReference type="EMBL" id="BKCJ010318672">
    <property type="protein sequence ID" value="GEZ75071.1"/>
    <property type="molecule type" value="Genomic_DNA"/>
</dbReference>
<evidence type="ECO:0000313" key="2">
    <source>
        <dbReference type="EMBL" id="GEZ75071.1"/>
    </source>
</evidence>
<organism evidence="2">
    <name type="scientific">Tanacetum cinerariifolium</name>
    <name type="common">Dalmatian daisy</name>
    <name type="synonym">Chrysanthemum cinerariifolium</name>
    <dbReference type="NCBI Taxonomy" id="118510"/>
    <lineage>
        <taxon>Eukaryota</taxon>
        <taxon>Viridiplantae</taxon>
        <taxon>Streptophyta</taxon>
        <taxon>Embryophyta</taxon>
        <taxon>Tracheophyta</taxon>
        <taxon>Spermatophyta</taxon>
        <taxon>Magnoliopsida</taxon>
        <taxon>eudicotyledons</taxon>
        <taxon>Gunneridae</taxon>
        <taxon>Pentapetalae</taxon>
        <taxon>asterids</taxon>
        <taxon>campanulids</taxon>
        <taxon>Asterales</taxon>
        <taxon>Asteraceae</taxon>
        <taxon>Asteroideae</taxon>
        <taxon>Anthemideae</taxon>
        <taxon>Anthemidinae</taxon>
        <taxon>Tanacetum</taxon>
    </lineage>
</organism>
<feature type="region of interest" description="Disordered" evidence="1">
    <location>
        <begin position="299"/>
        <end position="333"/>
    </location>
</feature>